<dbReference type="InterPro" id="IPR038749">
    <property type="entry name" value="Sld5_GINS_A"/>
</dbReference>
<dbReference type="PANTHER" id="PTHR21206:SF0">
    <property type="entry name" value="DNA REPLICATION COMPLEX GINS PROTEIN SLD5"/>
    <property type="match status" value="1"/>
</dbReference>
<protein>
    <recommendedName>
        <fullName evidence="3 6">DNA replication complex GINS protein SLD5</fullName>
    </recommendedName>
</protein>
<dbReference type="PIRSF" id="PIRSF007764">
    <property type="entry name" value="Sld5"/>
    <property type="match status" value="1"/>
</dbReference>
<comment type="subcellular location">
    <subcellularLocation>
        <location evidence="1 6">Nucleus</location>
    </subcellularLocation>
</comment>
<dbReference type="AlphaFoldDB" id="A0A6A5Z9B0"/>
<reference evidence="9" key="1">
    <citation type="journal article" date="2020" name="Stud. Mycol.">
        <title>101 Dothideomycetes genomes: a test case for predicting lifestyles and emergence of pathogens.</title>
        <authorList>
            <person name="Haridas S."/>
            <person name="Albert R."/>
            <person name="Binder M."/>
            <person name="Bloem J."/>
            <person name="Labutti K."/>
            <person name="Salamov A."/>
            <person name="Andreopoulos B."/>
            <person name="Baker S."/>
            <person name="Barry K."/>
            <person name="Bills G."/>
            <person name="Bluhm B."/>
            <person name="Cannon C."/>
            <person name="Castanera R."/>
            <person name="Culley D."/>
            <person name="Daum C."/>
            <person name="Ezra D."/>
            <person name="Gonzalez J."/>
            <person name="Henrissat B."/>
            <person name="Kuo A."/>
            <person name="Liang C."/>
            <person name="Lipzen A."/>
            <person name="Lutzoni F."/>
            <person name="Magnuson J."/>
            <person name="Mondo S."/>
            <person name="Nolan M."/>
            <person name="Ohm R."/>
            <person name="Pangilinan J."/>
            <person name="Park H.-J."/>
            <person name="Ramirez L."/>
            <person name="Alfaro M."/>
            <person name="Sun H."/>
            <person name="Tritt A."/>
            <person name="Yoshinaga Y."/>
            <person name="Zwiers L.-H."/>
            <person name="Turgeon B."/>
            <person name="Goodwin S."/>
            <person name="Spatafora J."/>
            <person name="Crous P."/>
            <person name="Grigoriev I."/>
        </authorList>
    </citation>
    <scope>NUCLEOTIDE SEQUENCE</scope>
    <source>
        <strain evidence="9">CBS 627.86</strain>
    </source>
</reference>
<dbReference type="Pfam" id="PF05916">
    <property type="entry name" value="Sld5"/>
    <property type="match status" value="1"/>
</dbReference>
<dbReference type="Pfam" id="PF16922">
    <property type="entry name" value="SLD5_C"/>
    <property type="match status" value="1"/>
</dbReference>
<evidence type="ECO:0000256" key="6">
    <source>
        <dbReference type="PIRNR" id="PIRNR007764"/>
    </source>
</evidence>
<feature type="domain" description="GINS subunit" evidence="7">
    <location>
        <begin position="56"/>
        <end position="143"/>
    </location>
</feature>
<dbReference type="Gene3D" id="1.20.58.1030">
    <property type="match status" value="1"/>
</dbReference>
<evidence type="ECO:0000313" key="9">
    <source>
        <dbReference type="EMBL" id="KAF2115513.1"/>
    </source>
</evidence>
<name>A0A6A5Z9B0_9PLEO</name>
<evidence type="ECO:0000256" key="2">
    <source>
        <dbReference type="ARBA" id="ARBA00008187"/>
    </source>
</evidence>
<evidence type="ECO:0000256" key="4">
    <source>
        <dbReference type="ARBA" id="ARBA00022705"/>
    </source>
</evidence>
<dbReference type="GO" id="GO:0006261">
    <property type="term" value="P:DNA-templated DNA replication"/>
    <property type="evidence" value="ECO:0007669"/>
    <property type="project" value="InterPro"/>
</dbReference>
<gene>
    <name evidence="9" type="ORF">BDV96DRAFT_492768</name>
</gene>
<dbReference type="CDD" id="cd11711">
    <property type="entry name" value="GINS_A_Sld5"/>
    <property type="match status" value="1"/>
</dbReference>
<dbReference type="InterPro" id="IPR021151">
    <property type="entry name" value="GINS_A"/>
</dbReference>
<feature type="domain" description="DNA replication complex GINS protein SLD5 C-terminal" evidence="8">
    <location>
        <begin position="169"/>
        <end position="222"/>
    </location>
</feature>
<evidence type="ECO:0000256" key="1">
    <source>
        <dbReference type="ARBA" id="ARBA00004123"/>
    </source>
</evidence>
<evidence type="ECO:0000259" key="7">
    <source>
        <dbReference type="Pfam" id="PF05916"/>
    </source>
</evidence>
<dbReference type="SUPFAM" id="SSF160059">
    <property type="entry name" value="PriA/YqbF domain"/>
    <property type="match status" value="1"/>
</dbReference>
<dbReference type="EMBL" id="ML977323">
    <property type="protein sequence ID" value="KAF2115513.1"/>
    <property type="molecule type" value="Genomic_DNA"/>
</dbReference>
<proteinExistence type="inferred from homology"/>
<organism evidence="9 10">
    <name type="scientific">Lophiotrema nucula</name>
    <dbReference type="NCBI Taxonomy" id="690887"/>
    <lineage>
        <taxon>Eukaryota</taxon>
        <taxon>Fungi</taxon>
        <taxon>Dikarya</taxon>
        <taxon>Ascomycota</taxon>
        <taxon>Pezizomycotina</taxon>
        <taxon>Dothideomycetes</taxon>
        <taxon>Pleosporomycetidae</taxon>
        <taxon>Pleosporales</taxon>
        <taxon>Lophiotremataceae</taxon>
        <taxon>Lophiotrema</taxon>
    </lineage>
</organism>
<dbReference type="SUPFAM" id="SSF158573">
    <property type="entry name" value="GINS helical bundle-like"/>
    <property type="match status" value="1"/>
</dbReference>
<accession>A0A6A5Z9B0</accession>
<dbReference type="CDD" id="cd21692">
    <property type="entry name" value="GINS_B_Sld5"/>
    <property type="match status" value="1"/>
</dbReference>
<dbReference type="InterPro" id="IPR036224">
    <property type="entry name" value="GINS_bundle-like_dom_sf"/>
</dbReference>
<keyword evidence="4 6" id="KW-0235">DNA replication</keyword>
<dbReference type="Proteomes" id="UP000799770">
    <property type="component" value="Unassembled WGS sequence"/>
</dbReference>
<evidence type="ECO:0000256" key="3">
    <source>
        <dbReference type="ARBA" id="ARBA00014804"/>
    </source>
</evidence>
<sequence>MDIDDILAEVTADAIPQEQKDLQQLTRSWVAERVAPELLAWPEELMERVLERIRKQIELVEDQTGNMDPKTNFKLIIIQTELERFKFLVRSFLRARLKKIDQHALHYKQQHEASQTTSTPLLSPNEYQYLTAHEALLSTHYTSSFLSQFPANLQRLDDTTGGVSMVDKPDEDAAVFVRALKDVGQIFVEGTEKKFEIRRGDVYVVRWSAIRRWVELGDLELI</sequence>
<comment type="similarity">
    <text evidence="2 6">Belongs to the GINS4/SLD5 family.</text>
</comment>
<dbReference type="OrthoDB" id="338231at2759"/>
<dbReference type="GO" id="GO:0000727">
    <property type="term" value="P:double-strand break repair via break-induced replication"/>
    <property type="evidence" value="ECO:0007669"/>
    <property type="project" value="TreeGrafter"/>
</dbReference>
<keyword evidence="5 6" id="KW-0539">Nucleus</keyword>
<keyword evidence="10" id="KW-1185">Reference proteome</keyword>
<comment type="function">
    <text evidence="6">The GINS complex plays an essential role in the initiation of DNA replication.</text>
</comment>
<dbReference type="PANTHER" id="PTHR21206">
    <property type="entry name" value="SLD5 PROTEIN"/>
    <property type="match status" value="1"/>
</dbReference>
<dbReference type="InterPro" id="IPR008591">
    <property type="entry name" value="GINS_Sld5"/>
</dbReference>
<dbReference type="Gene3D" id="3.40.5.60">
    <property type="match status" value="1"/>
</dbReference>
<dbReference type="GO" id="GO:0000811">
    <property type="term" value="C:GINS complex"/>
    <property type="evidence" value="ECO:0007669"/>
    <property type="project" value="UniProtKB-UniRule"/>
</dbReference>
<dbReference type="InterPro" id="IPR031633">
    <property type="entry name" value="SLD5_C"/>
</dbReference>
<evidence type="ECO:0000259" key="8">
    <source>
        <dbReference type="Pfam" id="PF16922"/>
    </source>
</evidence>
<evidence type="ECO:0000313" key="10">
    <source>
        <dbReference type="Proteomes" id="UP000799770"/>
    </source>
</evidence>
<evidence type="ECO:0000256" key="5">
    <source>
        <dbReference type="ARBA" id="ARBA00023242"/>
    </source>
</evidence>